<dbReference type="OrthoDB" id="9809167at2"/>
<evidence type="ECO:0000313" key="11">
    <source>
        <dbReference type="Proteomes" id="UP000267900"/>
    </source>
</evidence>
<dbReference type="InterPro" id="IPR001248">
    <property type="entry name" value="Pur-cyt_permease"/>
</dbReference>
<feature type="transmembrane region" description="Helical" evidence="9">
    <location>
        <begin position="340"/>
        <end position="362"/>
    </location>
</feature>
<dbReference type="AlphaFoldDB" id="A0A3S9PCC6"/>
<feature type="compositionally biased region" description="Pro residues" evidence="8">
    <location>
        <begin position="1"/>
        <end position="18"/>
    </location>
</feature>
<feature type="compositionally biased region" description="Basic and acidic residues" evidence="8">
    <location>
        <begin position="481"/>
        <end position="493"/>
    </location>
</feature>
<dbReference type="Proteomes" id="UP000267900">
    <property type="component" value="Chromosome"/>
</dbReference>
<evidence type="ECO:0000256" key="9">
    <source>
        <dbReference type="SAM" id="Phobius"/>
    </source>
</evidence>
<comment type="subcellular location">
    <subcellularLocation>
        <location evidence="1">Membrane</location>
        <topology evidence="1">Multi-pass membrane protein</topology>
    </subcellularLocation>
</comment>
<evidence type="ECO:0000256" key="5">
    <source>
        <dbReference type="ARBA" id="ARBA00022989"/>
    </source>
</evidence>
<name>A0A3S9PCC6_STRLT</name>
<feature type="transmembrane region" description="Helical" evidence="9">
    <location>
        <begin position="151"/>
        <end position="170"/>
    </location>
</feature>
<dbReference type="PANTHER" id="PTHR31806:SF1">
    <property type="entry name" value="PURINE-CYTOSINE PERMEASE FCY2-RELATED"/>
    <property type="match status" value="1"/>
</dbReference>
<dbReference type="PANTHER" id="PTHR31806">
    <property type="entry name" value="PURINE-CYTOSINE PERMEASE FCY2-RELATED"/>
    <property type="match status" value="1"/>
</dbReference>
<feature type="transmembrane region" description="Helical" evidence="9">
    <location>
        <begin position="369"/>
        <end position="390"/>
    </location>
</feature>
<evidence type="ECO:0000256" key="4">
    <source>
        <dbReference type="ARBA" id="ARBA00022692"/>
    </source>
</evidence>
<protein>
    <submittedName>
        <fullName evidence="10">Cytosine permease</fullName>
    </submittedName>
</protein>
<dbReference type="EMBL" id="CP034587">
    <property type="protein sequence ID" value="AZQ70044.1"/>
    <property type="molecule type" value="Genomic_DNA"/>
</dbReference>
<dbReference type="PIRSF" id="PIRSF002744">
    <property type="entry name" value="Pur-cyt_permease"/>
    <property type="match status" value="1"/>
</dbReference>
<feature type="transmembrane region" description="Helical" evidence="9">
    <location>
        <begin position="43"/>
        <end position="65"/>
    </location>
</feature>
<dbReference type="GO" id="GO:0022857">
    <property type="term" value="F:transmembrane transporter activity"/>
    <property type="evidence" value="ECO:0007669"/>
    <property type="project" value="InterPro"/>
</dbReference>
<gene>
    <name evidence="10" type="ORF">EKH77_01390</name>
</gene>
<feature type="transmembrane region" description="Helical" evidence="9">
    <location>
        <begin position="177"/>
        <end position="195"/>
    </location>
</feature>
<feature type="region of interest" description="Disordered" evidence="8">
    <location>
        <begin position="1"/>
        <end position="22"/>
    </location>
</feature>
<keyword evidence="5 9" id="KW-1133">Transmembrane helix</keyword>
<dbReference type="CDD" id="cd11484">
    <property type="entry name" value="SLC-NCS1sbd_CobB-like"/>
    <property type="match status" value="1"/>
</dbReference>
<dbReference type="InterPro" id="IPR026030">
    <property type="entry name" value="Pur-cyt_permease_Fcy2/21/22"/>
</dbReference>
<comment type="similarity">
    <text evidence="2 7">Belongs to the purine-cytosine permease (2.A.39) family.</text>
</comment>
<dbReference type="Gene3D" id="1.10.4160.10">
    <property type="entry name" value="Hydantoin permease"/>
    <property type="match status" value="1"/>
</dbReference>
<keyword evidence="4 9" id="KW-0812">Transmembrane</keyword>
<evidence type="ECO:0000313" key="10">
    <source>
        <dbReference type="EMBL" id="AZQ70044.1"/>
    </source>
</evidence>
<keyword evidence="11" id="KW-1185">Reference proteome</keyword>
<organism evidence="10 11">
    <name type="scientific">Streptomyces luteoverticillatus</name>
    <name type="common">Streptoverticillium luteoverticillatus</name>
    <dbReference type="NCBI Taxonomy" id="66425"/>
    <lineage>
        <taxon>Bacteria</taxon>
        <taxon>Bacillati</taxon>
        <taxon>Actinomycetota</taxon>
        <taxon>Actinomycetes</taxon>
        <taxon>Kitasatosporales</taxon>
        <taxon>Streptomycetaceae</taxon>
        <taxon>Streptomyces</taxon>
    </lineage>
</organism>
<feature type="transmembrane region" description="Helical" evidence="9">
    <location>
        <begin position="109"/>
        <end position="131"/>
    </location>
</feature>
<evidence type="ECO:0000256" key="1">
    <source>
        <dbReference type="ARBA" id="ARBA00004141"/>
    </source>
</evidence>
<accession>A0A3S9PCC6</accession>
<evidence type="ECO:0000256" key="2">
    <source>
        <dbReference type="ARBA" id="ARBA00008974"/>
    </source>
</evidence>
<feature type="region of interest" description="Disordered" evidence="8">
    <location>
        <begin position="472"/>
        <end position="493"/>
    </location>
</feature>
<proteinExistence type="inferred from homology"/>
<evidence type="ECO:0000256" key="7">
    <source>
        <dbReference type="PIRNR" id="PIRNR002744"/>
    </source>
</evidence>
<dbReference type="GO" id="GO:0005886">
    <property type="term" value="C:plasma membrane"/>
    <property type="evidence" value="ECO:0007669"/>
    <property type="project" value="TreeGrafter"/>
</dbReference>
<feature type="transmembrane region" description="Helical" evidence="9">
    <location>
        <begin position="71"/>
        <end position="89"/>
    </location>
</feature>
<keyword evidence="3 7" id="KW-0813">Transport</keyword>
<evidence type="ECO:0000256" key="3">
    <source>
        <dbReference type="ARBA" id="ARBA00022448"/>
    </source>
</evidence>
<sequence>MTTPERPPPSPLPSPSPSPLAMERRTIDPIPEEERHGSPAGLFTLWFGASMQITAVVDGALAVVFGADALWAIPALLIGNVLGGVVMALHSAQGPRLGVPQMISSRAQFGVLGAVLPLVLVILMYMGFAATGSVLAGQAVRRILHLPDATLGIPLFGALTAVVAVAGYRLIHLAGRVATVTGIVGLGYLVVAVFTRYDVPAHVGVKPFDAATFLLAVSLGAGWQLTFGPYVADYSRYLPRSTSERATFRATFAGTVTGSVWAMSLGALIAAVAGDRFLSDQVGFVGELAGPAALGYVMYLVVLVGKVTANCLNAYGGFMSILTTVTAFDGRSRITPAARVAYITGFSAVATVIAMAASADFLDNFKNFILLLLTVFTPWSAINLVDYYLVSRERVDVPALYDPDGRYGRWNVPALSCYALGILAQVPFLATKLYTGPLTSRLGGADVSWIVGLAVTSAVYYPWARRTTTFDDDTADAPGASRERLPDAPQHAE</sequence>
<reference evidence="10 11" key="1">
    <citation type="submission" date="2018-12" db="EMBL/GenBank/DDBJ databases">
        <title>The whole draft genome of Streptomyce luteoverticillatus CGMCC 15060.</title>
        <authorList>
            <person name="Feng Z."/>
            <person name="Chen G."/>
            <person name="Zhang J."/>
            <person name="Zhu H."/>
            <person name="Yu X."/>
            <person name="Zhang W."/>
            <person name="Zhang X."/>
        </authorList>
    </citation>
    <scope>NUCLEOTIDE SEQUENCE [LARGE SCALE GENOMIC DNA]</scope>
    <source>
        <strain evidence="10 11">CGMCC 15060</strain>
    </source>
</reference>
<feature type="transmembrane region" description="Helical" evidence="9">
    <location>
        <begin position="210"/>
        <end position="232"/>
    </location>
</feature>
<dbReference type="Pfam" id="PF02133">
    <property type="entry name" value="Transp_cyt_pur"/>
    <property type="match status" value="1"/>
</dbReference>
<feature type="transmembrane region" description="Helical" evidence="9">
    <location>
        <begin position="252"/>
        <end position="272"/>
    </location>
</feature>
<evidence type="ECO:0000256" key="8">
    <source>
        <dbReference type="SAM" id="MobiDB-lite"/>
    </source>
</evidence>
<evidence type="ECO:0000256" key="6">
    <source>
        <dbReference type="ARBA" id="ARBA00023136"/>
    </source>
</evidence>
<keyword evidence="6 7" id="KW-0472">Membrane</keyword>
<feature type="transmembrane region" description="Helical" evidence="9">
    <location>
        <begin position="442"/>
        <end position="463"/>
    </location>
</feature>
<feature type="transmembrane region" description="Helical" evidence="9">
    <location>
        <begin position="410"/>
        <end position="430"/>
    </location>
</feature>